<dbReference type="Proteomes" id="UP000070467">
    <property type="component" value="Unassembled WGS sequence"/>
</dbReference>
<evidence type="ECO:0000259" key="4">
    <source>
        <dbReference type="PROSITE" id="PS50893"/>
    </source>
</evidence>
<gene>
    <name evidence="5" type="ORF">HMPREF1871_00064</name>
</gene>
<proteinExistence type="predicted"/>
<dbReference type="RefSeq" id="WP_066128389.1">
    <property type="nucleotide sequence ID" value="NZ_KQ959854.1"/>
</dbReference>
<sequence>MEIYKVENLTKYCGEKLLFNKISFSVKEKEKIGLIGINGAGKSTLLKCIAKKDDYDDGEIIHSNNFEVSYLSQEINLDEKLTVLDTIFKSNSKIMKLIYNYEKILFEIEKNNNSILQDKLLNIQEKIEKENAWEATTIAKTVLSKLGIRKYNTKIKELSGGEKKRVLLAKVLIETPDLLLLDEPTNHLDFKTIEWLEKYLKNYPKSLIVVTHDRYFLDNITNNIIELDKGNIYQYEGNYSKFLEEKTKREEEQQNKYHKNLRLYKKELEWIRAGVKARTTKQQARIKEFENLKTKIDKKEIKKEIKIDLDSSRLGKQVLEFSNISKKYEEKKILENFNLIVQNKDRIGIIGENGVGKTTFLNMIIGKEKQDSGIIKIGQTAKIAYYNQLIPDMDRDIRIIDYLREVAEQIKREEKSNISLFQILEDFLFEKSDHGKKLSKLSGGEKKRLYLLKLLMSRPNILLLDEPTNDLDTQTLTILETYLKKFTGAVIVVSHDRYFLDKVINKLLIFEGQGNVKKYIGSYTEYFDTKQELVKEDVKKEEKKQNKREKKGLTYLEKKEFESLEKNIEEIEEKLKKIQEEMIKNSTNFEKLRELTEIEKILKDKLEKLNDRWEYLAEKI</sequence>
<feature type="domain" description="ABC transporter" evidence="4">
    <location>
        <begin position="319"/>
        <end position="538"/>
    </location>
</feature>
<dbReference type="Gene3D" id="3.40.50.300">
    <property type="entry name" value="P-loop containing nucleotide triphosphate hydrolases"/>
    <property type="match status" value="2"/>
</dbReference>
<dbReference type="InterPro" id="IPR032524">
    <property type="entry name" value="ABC_tran_C"/>
</dbReference>
<evidence type="ECO:0000313" key="5">
    <source>
        <dbReference type="EMBL" id="KXB58997.1"/>
    </source>
</evidence>
<dbReference type="PANTHER" id="PTHR42855">
    <property type="entry name" value="ABC TRANSPORTER ATP-BINDING SUBUNIT"/>
    <property type="match status" value="1"/>
</dbReference>
<dbReference type="CDD" id="cd03221">
    <property type="entry name" value="ABCF_EF-3"/>
    <property type="match status" value="2"/>
</dbReference>
<evidence type="ECO:0000313" key="6">
    <source>
        <dbReference type="Proteomes" id="UP000070467"/>
    </source>
</evidence>
<dbReference type="Pfam" id="PF00005">
    <property type="entry name" value="ABC_tran"/>
    <property type="match status" value="2"/>
</dbReference>
<dbReference type="SMART" id="SM00382">
    <property type="entry name" value="AAA"/>
    <property type="match status" value="2"/>
</dbReference>
<dbReference type="PROSITE" id="PS50893">
    <property type="entry name" value="ABC_TRANSPORTER_2"/>
    <property type="match status" value="2"/>
</dbReference>
<dbReference type="Pfam" id="PF12848">
    <property type="entry name" value="ABC_tran_Xtn"/>
    <property type="match status" value="1"/>
</dbReference>
<dbReference type="Pfam" id="PF16326">
    <property type="entry name" value="ABC_tran_CTD"/>
    <property type="match status" value="1"/>
</dbReference>
<reference evidence="5 6" key="1">
    <citation type="submission" date="2016-01" db="EMBL/GenBank/DDBJ databases">
        <authorList>
            <person name="Mitreva M."/>
            <person name="Pepin K.H."/>
            <person name="Mihindukulasuriya K.A."/>
            <person name="Fulton R."/>
            <person name="Fronick C."/>
            <person name="O'Laughlin M."/>
            <person name="Miner T."/>
            <person name="Herter B."/>
            <person name="Rosa B.A."/>
            <person name="Cordes M."/>
            <person name="Tomlinson C."/>
            <person name="Wollam A."/>
            <person name="Palsikar V.B."/>
            <person name="Mardis E.R."/>
            <person name="Wilson R.K."/>
        </authorList>
    </citation>
    <scope>NUCLEOTIDE SEQUENCE [LARGE SCALE GENOMIC DNA]</scope>
    <source>
        <strain evidence="5 6">KA00071</strain>
    </source>
</reference>
<protein>
    <submittedName>
        <fullName evidence="5">ABC transporter, ATP-binding protein</fullName>
    </submittedName>
</protein>
<comment type="caution">
    <text evidence="5">The sequence shown here is derived from an EMBL/GenBank/DDBJ whole genome shotgun (WGS) entry which is preliminary data.</text>
</comment>
<organism evidence="5 6">
    <name type="scientific">Gemelliphila asaccharolytica</name>
    <dbReference type="NCBI Taxonomy" id="502393"/>
    <lineage>
        <taxon>Bacteria</taxon>
        <taxon>Bacillati</taxon>
        <taxon>Bacillota</taxon>
        <taxon>Bacilli</taxon>
        <taxon>Bacillales</taxon>
        <taxon>Gemellaceae</taxon>
        <taxon>Gemelliphila</taxon>
    </lineage>
</organism>
<keyword evidence="6" id="KW-1185">Reference proteome</keyword>
<dbReference type="InterPro" id="IPR027417">
    <property type="entry name" value="P-loop_NTPase"/>
</dbReference>
<feature type="domain" description="ABC transporter" evidence="4">
    <location>
        <begin position="4"/>
        <end position="254"/>
    </location>
</feature>
<dbReference type="SUPFAM" id="SSF52540">
    <property type="entry name" value="P-loop containing nucleoside triphosphate hydrolases"/>
    <property type="match status" value="2"/>
</dbReference>
<dbReference type="PROSITE" id="PS00211">
    <property type="entry name" value="ABC_TRANSPORTER_1"/>
    <property type="match status" value="1"/>
</dbReference>
<dbReference type="InterPro" id="IPR003439">
    <property type="entry name" value="ABC_transporter-like_ATP-bd"/>
</dbReference>
<evidence type="ECO:0000256" key="1">
    <source>
        <dbReference type="ARBA" id="ARBA00022741"/>
    </source>
</evidence>
<dbReference type="GO" id="GO:0005524">
    <property type="term" value="F:ATP binding"/>
    <property type="evidence" value="ECO:0007669"/>
    <property type="project" value="UniProtKB-KW"/>
</dbReference>
<dbReference type="InterPro" id="IPR051309">
    <property type="entry name" value="ABCF_ATPase"/>
</dbReference>
<name>A0ABR5TNJ8_9BACL</name>
<dbReference type="EMBL" id="LSDB01000001">
    <property type="protein sequence ID" value="KXB58997.1"/>
    <property type="molecule type" value="Genomic_DNA"/>
</dbReference>
<feature type="coiled-coil region" evidence="3">
    <location>
        <begin position="554"/>
        <end position="612"/>
    </location>
</feature>
<keyword evidence="1" id="KW-0547">Nucleotide-binding</keyword>
<keyword evidence="3" id="KW-0175">Coiled coil</keyword>
<evidence type="ECO:0000256" key="3">
    <source>
        <dbReference type="SAM" id="Coils"/>
    </source>
</evidence>
<dbReference type="InterPro" id="IPR003593">
    <property type="entry name" value="AAA+_ATPase"/>
</dbReference>
<accession>A0ABR5TNJ8</accession>
<keyword evidence="2 5" id="KW-0067">ATP-binding</keyword>
<dbReference type="InterPro" id="IPR017871">
    <property type="entry name" value="ABC_transporter-like_CS"/>
</dbReference>
<dbReference type="InterPro" id="IPR032781">
    <property type="entry name" value="ABC_tran_Xtn"/>
</dbReference>
<dbReference type="PANTHER" id="PTHR42855:SF1">
    <property type="entry name" value="ABC TRANSPORTER DOMAIN-CONTAINING PROTEIN"/>
    <property type="match status" value="1"/>
</dbReference>
<evidence type="ECO:0000256" key="2">
    <source>
        <dbReference type="ARBA" id="ARBA00022840"/>
    </source>
</evidence>